<sequence length="322" mass="35880">MRNQRKFTTPYPKLDYHQTLSGLPLHNVPCEALEFKTSDKITLRGWLFTPSDGSAKLSFLIMAYGFCALKAMDPDTFAEHFVSKLPLACLVYDNRGFDARDQAEGQPRQEIIPPSQMADYSNAITSAQSLDEVDPEKMDVIHVSAADRRLKAALCQMPLVQGFENFASLVTSDVVPATVQMWHVDRLARQSGKEAQKVSVVTNDSRQPAALPIPDSYDYFTEFNSMELLRAHDLSHLIRRIRPTPLIMTVANNDVLTPTDLALEAHSRAREPRKPKELHIIPGGRIDGHSGSDFERNAGRQVELLRSLVLGSQLAASRSIVA</sequence>
<dbReference type="OrthoDB" id="2498029at2759"/>
<evidence type="ECO:0000256" key="1">
    <source>
        <dbReference type="ARBA" id="ARBA00022801"/>
    </source>
</evidence>
<dbReference type="InterPro" id="IPR029058">
    <property type="entry name" value="AB_hydrolase_fold"/>
</dbReference>
<keyword evidence="3" id="KW-1185">Reference proteome</keyword>
<accession>N1Q455</accession>
<proteinExistence type="predicted"/>
<organism evidence="2 3">
    <name type="scientific">Dothistroma septosporum (strain NZE10 / CBS 128990)</name>
    <name type="common">Red band needle blight fungus</name>
    <name type="synonym">Mycosphaerella pini</name>
    <dbReference type="NCBI Taxonomy" id="675120"/>
    <lineage>
        <taxon>Eukaryota</taxon>
        <taxon>Fungi</taxon>
        <taxon>Dikarya</taxon>
        <taxon>Ascomycota</taxon>
        <taxon>Pezizomycotina</taxon>
        <taxon>Dothideomycetes</taxon>
        <taxon>Dothideomycetidae</taxon>
        <taxon>Mycosphaerellales</taxon>
        <taxon>Mycosphaerellaceae</taxon>
        <taxon>Dothistroma</taxon>
    </lineage>
</organism>
<dbReference type="OMA" id="WEAKSNW"/>
<dbReference type="PANTHER" id="PTHR22946:SF9">
    <property type="entry name" value="POLYKETIDE TRANSFERASE AF380"/>
    <property type="match status" value="1"/>
</dbReference>
<gene>
    <name evidence="2" type="ORF">DOTSEDRAFT_31159</name>
</gene>
<dbReference type="eggNOG" id="ENOG502RYKB">
    <property type="taxonomic scope" value="Eukaryota"/>
</dbReference>
<dbReference type="PANTHER" id="PTHR22946">
    <property type="entry name" value="DIENELACTONE HYDROLASE DOMAIN-CONTAINING PROTEIN-RELATED"/>
    <property type="match status" value="1"/>
</dbReference>
<protein>
    <recommendedName>
        <fullName evidence="4">AB hydrolase-1 domain-containing protein</fullName>
    </recommendedName>
</protein>
<reference evidence="3" key="1">
    <citation type="journal article" date="2012" name="PLoS Genet.">
        <title>The genomes of the fungal plant pathogens Cladosporium fulvum and Dothistroma septosporum reveal adaptation to different hosts and lifestyles but also signatures of common ancestry.</title>
        <authorList>
            <person name="de Wit P.J.G.M."/>
            <person name="van der Burgt A."/>
            <person name="Oekmen B."/>
            <person name="Stergiopoulos I."/>
            <person name="Abd-Elsalam K.A."/>
            <person name="Aerts A.L."/>
            <person name="Bahkali A.H."/>
            <person name="Beenen H.G."/>
            <person name="Chettri P."/>
            <person name="Cox M.P."/>
            <person name="Datema E."/>
            <person name="de Vries R.P."/>
            <person name="Dhillon B."/>
            <person name="Ganley A.R."/>
            <person name="Griffiths S.A."/>
            <person name="Guo Y."/>
            <person name="Hamelin R.C."/>
            <person name="Henrissat B."/>
            <person name="Kabir M.S."/>
            <person name="Jashni M.K."/>
            <person name="Kema G."/>
            <person name="Klaubauf S."/>
            <person name="Lapidus A."/>
            <person name="Levasseur A."/>
            <person name="Lindquist E."/>
            <person name="Mehrabi R."/>
            <person name="Ohm R.A."/>
            <person name="Owen T.J."/>
            <person name="Salamov A."/>
            <person name="Schwelm A."/>
            <person name="Schijlen E."/>
            <person name="Sun H."/>
            <person name="van den Burg H.A."/>
            <person name="van Ham R.C.H.J."/>
            <person name="Zhang S."/>
            <person name="Goodwin S.B."/>
            <person name="Grigoriev I.V."/>
            <person name="Collemare J."/>
            <person name="Bradshaw R.E."/>
        </authorList>
    </citation>
    <scope>NUCLEOTIDE SEQUENCE [LARGE SCALE GENOMIC DNA]</scope>
    <source>
        <strain evidence="3">NZE10 / CBS 128990</strain>
    </source>
</reference>
<dbReference type="GO" id="GO:0016788">
    <property type="term" value="F:hydrolase activity, acting on ester bonds"/>
    <property type="evidence" value="ECO:0007669"/>
    <property type="project" value="UniProtKB-ARBA"/>
</dbReference>
<dbReference type="InterPro" id="IPR050261">
    <property type="entry name" value="FrsA_esterase"/>
</dbReference>
<dbReference type="EMBL" id="KB446535">
    <property type="protein sequence ID" value="EME50038.1"/>
    <property type="molecule type" value="Genomic_DNA"/>
</dbReference>
<dbReference type="HOGENOM" id="CLU_048587_1_1_1"/>
<evidence type="ECO:0000313" key="2">
    <source>
        <dbReference type="EMBL" id="EME50038.1"/>
    </source>
</evidence>
<dbReference type="AlphaFoldDB" id="N1Q455"/>
<dbReference type="Gene3D" id="3.40.50.1820">
    <property type="entry name" value="alpha/beta hydrolase"/>
    <property type="match status" value="1"/>
</dbReference>
<evidence type="ECO:0000313" key="3">
    <source>
        <dbReference type="Proteomes" id="UP000016933"/>
    </source>
</evidence>
<dbReference type="STRING" id="675120.N1Q455"/>
<dbReference type="SUPFAM" id="SSF53474">
    <property type="entry name" value="alpha/beta-Hydrolases"/>
    <property type="match status" value="1"/>
</dbReference>
<reference evidence="2 3" key="2">
    <citation type="journal article" date="2012" name="PLoS Pathog.">
        <title>Diverse lifestyles and strategies of plant pathogenesis encoded in the genomes of eighteen Dothideomycetes fungi.</title>
        <authorList>
            <person name="Ohm R.A."/>
            <person name="Feau N."/>
            <person name="Henrissat B."/>
            <person name="Schoch C.L."/>
            <person name="Horwitz B.A."/>
            <person name="Barry K.W."/>
            <person name="Condon B.J."/>
            <person name="Copeland A.C."/>
            <person name="Dhillon B."/>
            <person name="Glaser F."/>
            <person name="Hesse C.N."/>
            <person name="Kosti I."/>
            <person name="LaButti K."/>
            <person name="Lindquist E.A."/>
            <person name="Lucas S."/>
            <person name="Salamov A.A."/>
            <person name="Bradshaw R.E."/>
            <person name="Ciuffetti L."/>
            <person name="Hamelin R.C."/>
            <person name="Kema G.H.J."/>
            <person name="Lawrence C."/>
            <person name="Scott J.A."/>
            <person name="Spatafora J.W."/>
            <person name="Turgeon B.G."/>
            <person name="de Wit P.J.G.M."/>
            <person name="Zhong S."/>
            <person name="Goodwin S.B."/>
            <person name="Grigoriev I.V."/>
        </authorList>
    </citation>
    <scope>NUCLEOTIDE SEQUENCE [LARGE SCALE GENOMIC DNA]</scope>
    <source>
        <strain evidence="3">NZE10 / CBS 128990</strain>
    </source>
</reference>
<evidence type="ECO:0008006" key="4">
    <source>
        <dbReference type="Google" id="ProtNLM"/>
    </source>
</evidence>
<dbReference type="Gene3D" id="1.10.10.800">
    <property type="match status" value="1"/>
</dbReference>
<dbReference type="Proteomes" id="UP000016933">
    <property type="component" value="Unassembled WGS sequence"/>
</dbReference>
<keyword evidence="1" id="KW-0378">Hydrolase</keyword>
<name>N1Q455_DOTSN</name>